<dbReference type="Proteomes" id="UP000306584">
    <property type="component" value="Unassembled WGS sequence"/>
</dbReference>
<protein>
    <submittedName>
        <fullName evidence="2">Uncharacterized protein</fullName>
    </submittedName>
</protein>
<comment type="caution">
    <text evidence="2">The sequence shown here is derived from an EMBL/GenBank/DDBJ whole genome shotgun (WGS) entry which is preliminary data.</text>
</comment>
<evidence type="ECO:0000256" key="1">
    <source>
        <dbReference type="SAM" id="MobiDB-lite"/>
    </source>
</evidence>
<dbReference type="AlphaFoldDB" id="A0A4S9KGL6"/>
<feature type="region of interest" description="Disordered" evidence="1">
    <location>
        <begin position="385"/>
        <end position="474"/>
    </location>
</feature>
<feature type="non-terminal residue" evidence="2">
    <location>
        <position position="1"/>
    </location>
</feature>
<feature type="compositionally biased region" description="Polar residues" evidence="1">
    <location>
        <begin position="459"/>
        <end position="473"/>
    </location>
</feature>
<sequence>HQTSLDLLPQNGSPKQDGRFETSRRHGPKRSQISYSNPFPFNDSCHTRRYQGCSLRFPSSFTLVTHRALIINNSYSPAFHPSTNAYPHAPRSAGVFSRTQHRVATGQSDRILLLESIENIKICPQWTLRPGRSFLDWVFFPLENRLVYIFNLCSQQIARAAPLWTQSLTAKLTIILQMSQELQIEVKDFIKGLYDKLCKSHGVTPTVHEVQMIRKSIGALSKNKLSLVEPALLFFLPMSPLQYEMDSLLIGWIDQLDGSKKGIWFKLFENYPRVYNQCGGPTGSLHTPEEWVCDEWVPALDSVLYLDECQSRTIQYAYFATILVILRSKTPPPSIENRLSLVTEDHKQLDGENRRLSSIGNLRETKSRKRRRLVRASEIATIDLTGSDSEQDVEPQSELKPELASSPPRRSKAQLEHSSTMIQHEETSPSPGNQYTTSHADEEEDEGGDDGEEDEAPISPTNQDLSSQIAQQTKELREMVKAKPVKELRAMLSQRTGSLPSWIEELLREELDKKTLRDIKLAKNWLR</sequence>
<evidence type="ECO:0000313" key="2">
    <source>
        <dbReference type="EMBL" id="THY14309.1"/>
    </source>
</evidence>
<feature type="compositionally biased region" description="Polar residues" evidence="1">
    <location>
        <begin position="1"/>
        <end position="14"/>
    </location>
</feature>
<organism evidence="2 3">
    <name type="scientific">Aureobasidium pullulans</name>
    <name type="common">Black yeast</name>
    <name type="synonym">Pullularia pullulans</name>
    <dbReference type="NCBI Taxonomy" id="5580"/>
    <lineage>
        <taxon>Eukaryota</taxon>
        <taxon>Fungi</taxon>
        <taxon>Dikarya</taxon>
        <taxon>Ascomycota</taxon>
        <taxon>Pezizomycotina</taxon>
        <taxon>Dothideomycetes</taxon>
        <taxon>Dothideomycetidae</taxon>
        <taxon>Dothideales</taxon>
        <taxon>Saccotheciaceae</taxon>
        <taxon>Aureobasidium</taxon>
    </lineage>
</organism>
<feature type="compositionally biased region" description="Polar residues" evidence="1">
    <location>
        <begin position="416"/>
        <end position="438"/>
    </location>
</feature>
<feature type="region of interest" description="Disordered" evidence="1">
    <location>
        <begin position="1"/>
        <end position="36"/>
    </location>
</feature>
<gene>
    <name evidence="2" type="ORF">D6D01_08145</name>
</gene>
<name>A0A4S9KGL6_AURPU</name>
<proteinExistence type="predicted"/>
<dbReference type="EMBL" id="QZBD01000444">
    <property type="protein sequence ID" value="THY14309.1"/>
    <property type="molecule type" value="Genomic_DNA"/>
</dbReference>
<reference evidence="2 3" key="1">
    <citation type="submission" date="2018-10" db="EMBL/GenBank/DDBJ databases">
        <title>Fifty Aureobasidium pullulans genomes reveal a recombining polyextremotolerant generalist.</title>
        <authorList>
            <person name="Gostincar C."/>
            <person name="Turk M."/>
            <person name="Zajc J."/>
            <person name="Gunde-Cimerman N."/>
        </authorList>
    </citation>
    <scope>NUCLEOTIDE SEQUENCE [LARGE SCALE GENOMIC DNA]</scope>
    <source>
        <strain evidence="2 3">EXF-6604</strain>
    </source>
</reference>
<accession>A0A4S9KGL6</accession>
<feature type="compositionally biased region" description="Acidic residues" evidence="1">
    <location>
        <begin position="441"/>
        <end position="456"/>
    </location>
</feature>
<evidence type="ECO:0000313" key="3">
    <source>
        <dbReference type="Proteomes" id="UP000306584"/>
    </source>
</evidence>